<dbReference type="AlphaFoldDB" id="A0A392U2G9"/>
<dbReference type="Proteomes" id="UP000265520">
    <property type="component" value="Unassembled WGS sequence"/>
</dbReference>
<evidence type="ECO:0000313" key="1">
    <source>
        <dbReference type="EMBL" id="MCI66670.1"/>
    </source>
</evidence>
<protein>
    <submittedName>
        <fullName evidence="1">Uncharacterized protein</fullName>
    </submittedName>
</protein>
<proteinExistence type="predicted"/>
<evidence type="ECO:0000313" key="2">
    <source>
        <dbReference type="Proteomes" id="UP000265520"/>
    </source>
</evidence>
<feature type="non-terminal residue" evidence="1">
    <location>
        <position position="1"/>
    </location>
</feature>
<organism evidence="1 2">
    <name type="scientific">Trifolium medium</name>
    <dbReference type="NCBI Taxonomy" id="97028"/>
    <lineage>
        <taxon>Eukaryota</taxon>
        <taxon>Viridiplantae</taxon>
        <taxon>Streptophyta</taxon>
        <taxon>Embryophyta</taxon>
        <taxon>Tracheophyta</taxon>
        <taxon>Spermatophyta</taxon>
        <taxon>Magnoliopsida</taxon>
        <taxon>eudicotyledons</taxon>
        <taxon>Gunneridae</taxon>
        <taxon>Pentapetalae</taxon>
        <taxon>rosids</taxon>
        <taxon>fabids</taxon>
        <taxon>Fabales</taxon>
        <taxon>Fabaceae</taxon>
        <taxon>Papilionoideae</taxon>
        <taxon>50 kb inversion clade</taxon>
        <taxon>NPAAA clade</taxon>
        <taxon>Hologalegina</taxon>
        <taxon>IRL clade</taxon>
        <taxon>Trifolieae</taxon>
        <taxon>Trifolium</taxon>
    </lineage>
</organism>
<name>A0A392U2G9_9FABA</name>
<comment type="caution">
    <text evidence="1">The sequence shown here is derived from an EMBL/GenBank/DDBJ whole genome shotgun (WGS) entry which is preliminary data.</text>
</comment>
<keyword evidence="2" id="KW-1185">Reference proteome</keyword>
<dbReference type="EMBL" id="LXQA010699910">
    <property type="protein sequence ID" value="MCI66670.1"/>
    <property type="molecule type" value="Genomic_DNA"/>
</dbReference>
<reference evidence="1 2" key="1">
    <citation type="journal article" date="2018" name="Front. Plant Sci.">
        <title>Red Clover (Trifolium pratense) and Zigzag Clover (T. medium) - A Picture of Genomic Similarities and Differences.</title>
        <authorList>
            <person name="Dluhosova J."/>
            <person name="Istvanek J."/>
            <person name="Nedelnik J."/>
            <person name="Repkova J."/>
        </authorList>
    </citation>
    <scope>NUCLEOTIDE SEQUENCE [LARGE SCALE GENOMIC DNA]</scope>
    <source>
        <strain evidence="2">cv. 10/8</strain>
        <tissue evidence="1">Leaf</tissue>
    </source>
</reference>
<sequence>EAREVKVCEVGEPFEEAGERLQAAVVVFIVVAVVEECKDGFPALIR</sequence>
<accession>A0A392U2G9</accession>